<organism evidence="3 4">
    <name type="scientific">Streptomonospora halophila</name>
    <dbReference type="NCBI Taxonomy" id="427369"/>
    <lineage>
        <taxon>Bacteria</taxon>
        <taxon>Bacillati</taxon>
        <taxon>Actinomycetota</taxon>
        <taxon>Actinomycetes</taxon>
        <taxon>Streptosporangiales</taxon>
        <taxon>Nocardiopsidaceae</taxon>
        <taxon>Streptomonospora</taxon>
    </lineage>
</organism>
<dbReference type="InterPro" id="IPR050523">
    <property type="entry name" value="AKR_Detox_Biosynth"/>
</dbReference>
<comment type="caution">
    <text evidence="3">The sequence shown here is derived from an EMBL/GenBank/DDBJ whole genome shotgun (WGS) entry which is preliminary data.</text>
</comment>
<reference evidence="4" key="1">
    <citation type="journal article" date="2019" name="Int. J. Syst. Evol. Microbiol.">
        <title>The Global Catalogue of Microorganisms (GCM) 10K type strain sequencing project: providing services to taxonomists for standard genome sequencing and annotation.</title>
        <authorList>
            <consortium name="The Broad Institute Genomics Platform"/>
            <consortium name="The Broad Institute Genome Sequencing Center for Infectious Disease"/>
            <person name="Wu L."/>
            <person name="Ma J."/>
        </authorList>
    </citation>
    <scope>NUCLEOTIDE SEQUENCE [LARGE SCALE GENOMIC DNA]</scope>
    <source>
        <strain evidence="4">JCM 18123</strain>
    </source>
</reference>
<dbReference type="InterPro" id="IPR023210">
    <property type="entry name" value="NADP_OxRdtase_dom"/>
</dbReference>
<gene>
    <name evidence="3" type="ORF">GCM10023224_10220</name>
</gene>
<dbReference type="SUPFAM" id="SSF51430">
    <property type="entry name" value="NAD(P)-linked oxidoreductase"/>
    <property type="match status" value="1"/>
</dbReference>
<name>A0ABP9GGN3_9ACTN</name>
<dbReference type="PANTHER" id="PTHR43364:SF18">
    <property type="entry name" value="OXIDOREDUCTASE"/>
    <property type="match status" value="1"/>
</dbReference>
<dbReference type="InterPro" id="IPR036812">
    <property type="entry name" value="NAD(P)_OxRdtase_dom_sf"/>
</dbReference>
<feature type="domain" description="NADP-dependent oxidoreductase" evidence="2">
    <location>
        <begin position="124"/>
        <end position="419"/>
    </location>
</feature>
<keyword evidence="4" id="KW-1185">Reference proteome</keyword>
<dbReference type="Proteomes" id="UP001499993">
    <property type="component" value="Unassembled WGS sequence"/>
</dbReference>
<sequence length="431" mass="45840">MRGANCRGRPWERKARPGARTPVRGSSAYVGGAAEGAAPRRVRGQTTAAYWDLGVRGILAGPVGPGGGAARSGADPSAARTAVTLRDLGIHRSGPESLTAVRGNLRAMEQRQVGGSGLWVSRTALGTMTWGKDTQEEDAADQLTAFVDAGGTLIDTADIYGGGQSERIVGRLVSGVVRRDDVIIATKSGHTPQGFRPCDLSRRHLLAALDASLRRLRTDHVDLWHLHVRDPDTPVEETLSALEAAQRAGKVRYAATGDFSAWQFATYSAWQRAATRFAGAPIVAAGCEYSLLNRAPEQDLLPALHAHGAGLVAWSPLGRGVLSAQYRNGVPGESRAARQHMAAYVEPYLDERSRRIVESVCTAAEGLGVSPLAVALSWVRDREGVSAAAVGPRTTAQLEEILSMESVELPREIRDALDDASSAPRPESSPR</sequence>
<evidence type="ECO:0000313" key="4">
    <source>
        <dbReference type="Proteomes" id="UP001499993"/>
    </source>
</evidence>
<accession>A0ABP9GGN3</accession>
<dbReference type="EMBL" id="BAABIK010000004">
    <property type="protein sequence ID" value="GAA4932086.1"/>
    <property type="molecule type" value="Genomic_DNA"/>
</dbReference>
<dbReference type="PANTHER" id="PTHR43364">
    <property type="entry name" value="NADH-SPECIFIC METHYLGLYOXAL REDUCTASE-RELATED"/>
    <property type="match status" value="1"/>
</dbReference>
<evidence type="ECO:0000256" key="1">
    <source>
        <dbReference type="SAM" id="MobiDB-lite"/>
    </source>
</evidence>
<evidence type="ECO:0000313" key="3">
    <source>
        <dbReference type="EMBL" id="GAA4932086.1"/>
    </source>
</evidence>
<proteinExistence type="predicted"/>
<protein>
    <recommendedName>
        <fullName evidence="2">NADP-dependent oxidoreductase domain-containing protein</fullName>
    </recommendedName>
</protein>
<evidence type="ECO:0000259" key="2">
    <source>
        <dbReference type="Pfam" id="PF00248"/>
    </source>
</evidence>
<dbReference type="Gene3D" id="3.20.20.100">
    <property type="entry name" value="NADP-dependent oxidoreductase domain"/>
    <property type="match status" value="1"/>
</dbReference>
<feature type="region of interest" description="Disordered" evidence="1">
    <location>
        <begin position="1"/>
        <end position="27"/>
    </location>
</feature>
<dbReference type="Pfam" id="PF00248">
    <property type="entry name" value="Aldo_ket_red"/>
    <property type="match status" value="1"/>
</dbReference>